<dbReference type="GO" id="GO:0000981">
    <property type="term" value="F:DNA-binding transcription factor activity, RNA polymerase II-specific"/>
    <property type="evidence" value="ECO:0007669"/>
    <property type="project" value="TreeGrafter"/>
</dbReference>
<accession>A0A7M5VEI6</accession>
<reference evidence="3" key="1">
    <citation type="submission" date="2021-01" db="UniProtKB">
        <authorList>
            <consortium name="EnsemblMetazoa"/>
        </authorList>
    </citation>
    <scope>IDENTIFICATION</scope>
</reference>
<dbReference type="SUPFAM" id="SSF57959">
    <property type="entry name" value="Leucine zipper domain"/>
    <property type="match status" value="1"/>
</dbReference>
<dbReference type="Gene3D" id="1.20.5.170">
    <property type="match status" value="1"/>
</dbReference>
<feature type="domain" description="BZIP" evidence="2">
    <location>
        <begin position="47"/>
        <end position="110"/>
    </location>
</feature>
<dbReference type="GO" id="GO:0000978">
    <property type="term" value="F:RNA polymerase II cis-regulatory region sequence-specific DNA binding"/>
    <property type="evidence" value="ECO:0007669"/>
    <property type="project" value="TreeGrafter"/>
</dbReference>
<feature type="compositionally biased region" description="Polar residues" evidence="1">
    <location>
        <begin position="154"/>
        <end position="164"/>
    </location>
</feature>
<dbReference type="RefSeq" id="XP_066910389.1">
    <property type="nucleotide sequence ID" value="XM_067054288.1"/>
</dbReference>
<dbReference type="PANTHER" id="PTHR23334">
    <property type="entry name" value="CCAAT/ENHANCER BINDING PROTEIN"/>
    <property type="match status" value="1"/>
</dbReference>
<dbReference type="InterPro" id="IPR046347">
    <property type="entry name" value="bZIP_sf"/>
</dbReference>
<proteinExistence type="predicted"/>
<name>A0A7M5VEI6_9CNID</name>
<feature type="compositionally biased region" description="Polar residues" evidence="1">
    <location>
        <begin position="1"/>
        <end position="35"/>
    </location>
</feature>
<keyword evidence="4" id="KW-1185">Reference proteome</keyword>
<dbReference type="CDD" id="cd14693">
    <property type="entry name" value="bZIP_CEBP"/>
    <property type="match status" value="1"/>
</dbReference>
<evidence type="ECO:0000259" key="2">
    <source>
        <dbReference type="PROSITE" id="PS50217"/>
    </source>
</evidence>
<dbReference type="EnsemblMetazoa" id="CLYHEMT008744.1">
    <property type="protein sequence ID" value="CLYHEMP008744.1"/>
    <property type="gene ID" value="CLYHEMG008744"/>
</dbReference>
<feature type="region of interest" description="Disordered" evidence="1">
    <location>
        <begin position="1"/>
        <end position="72"/>
    </location>
</feature>
<dbReference type="Pfam" id="PF07716">
    <property type="entry name" value="bZIP_2"/>
    <property type="match status" value="1"/>
</dbReference>
<evidence type="ECO:0000313" key="4">
    <source>
        <dbReference type="Proteomes" id="UP000594262"/>
    </source>
</evidence>
<dbReference type="PROSITE" id="PS50217">
    <property type="entry name" value="BZIP"/>
    <property type="match status" value="1"/>
</dbReference>
<dbReference type="Proteomes" id="UP000594262">
    <property type="component" value="Unplaced"/>
</dbReference>
<dbReference type="PANTHER" id="PTHR23334:SF20">
    <property type="entry name" value="BASIC LEUCINE ZIPPER 24"/>
    <property type="match status" value="1"/>
</dbReference>
<dbReference type="InterPro" id="IPR031106">
    <property type="entry name" value="C/EBP"/>
</dbReference>
<feature type="compositionally biased region" description="Low complexity" evidence="1">
    <location>
        <begin position="194"/>
        <end position="211"/>
    </location>
</feature>
<feature type="region of interest" description="Disordered" evidence="1">
    <location>
        <begin position="119"/>
        <end position="249"/>
    </location>
</feature>
<dbReference type="GO" id="GO:0006351">
    <property type="term" value="P:DNA-templated transcription"/>
    <property type="evidence" value="ECO:0007669"/>
    <property type="project" value="InterPro"/>
</dbReference>
<evidence type="ECO:0000313" key="3">
    <source>
        <dbReference type="EnsemblMetazoa" id="CLYHEMP008744.1"/>
    </source>
</evidence>
<dbReference type="GeneID" id="136797705"/>
<feature type="compositionally biased region" description="Pro residues" evidence="1">
    <location>
        <begin position="126"/>
        <end position="135"/>
    </location>
</feature>
<dbReference type="OrthoDB" id="10032067at2759"/>
<dbReference type="InterPro" id="IPR004827">
    <property type="entry name" value="bZIP"/>
</dbReference>
<evidence type="ECO:0000256" key="1">
    <source>
        <dbReference type="SAM" id="MobiDB-lite"/>
    </source>
</evidence>
<organism evidence="3 4">
    <name type="scientific">Clytia hemisphaerica</name>
    <dbReference type="NCBI Taxonomy" id="252671"/>
    <lineage>
        <taxon>Eukaryota</taxon>
        <taxon>Metazoa</taxon>
        <taxon>Cnidaria</taxon>
        <taxon>Hydrozoa</taxon>
        <taxon>Hydroidolina</taxon>
        <taxon>Leptothecata</taxon>
        <taxon>Obeliida</taxon>
        <taxon>Clytiidae</taxon>
        <taxon>Clytia</taxon>
    </lineage>
</organism>
<sequence length="306" mass="33926">MMSSGSELNTEGLSNHELASQVISKYTGKSNTANNNKRKAQNLPKDDNEYMQKRQRNNVAVKKSREKAKNRIQETQVRVEQLSKENEELQTKVNLLSKELNVLRALFTNGGFTLPSELQYVNGNSSPPPPPPVDLVPPSMSYSHSRLSPDDLPQPSTKSPLHSSYESEKSIYHSMNDMKSSSKIPPLRPMPRNPGSTTLSSSHMSSGHSPLGYNSKRLYLPSKQEYSPPPSSKDLKGAGPPLLIQPQSVSNNMYTPFSKVDTRHPSVIRSTTDITTPSHQSTTNMLGKFCIIKDPQDNIKVVPINS</sequence>
<protein>
    <recommendedName>
        <fullName evidence="2">BZIP domain-containing protein</fullName>
    </recommendedName>
</protein>
<dbReference type="AlphaFoldDB" id="A0A7M5VEI6"/>
<dbReference type="SMART" id="SM00338">
    <property type="entry name" value="BRLZ"/>
    <property type="match status" value="1"/>
</dbReference>